<keyword evidence="1" id="KW-0175">Coiled coil</keyword>
<organism evidence="3 4">
    <name type="scientific">Phocaeicola intestinalis</name>
    <dbReference type="NCBI Taxonomy" id="2762212"/>
    <lineage>
        <taxon>Bacteria</taxon>
        <taxon>Pseudomonadati</taxon>
        <taxon>Bacteroidota</taxon>
        <taxon>Bacteroidia</taxon>
        <taxon>Bacteroidales</taxon>
        <taxon>Bacteroidaceae</taxon>
        <taxon>Phocaeicola</taxon>
    </lineage>
</organism>
<evidence type="ECO:0000313" key="4">
    <source>
        <dbReference type="Proteomes" id="UP000620874"/>
    </source>
</evidence>
<dbReference type="EMBL" id="JACSPP010000005">
    <property type="protein sequence ID" value="MBD8039420.1"/>
    <property type="molecule type" value="Genomic_DNA"/>
</dbReference>
<dbReference type="InterPro" id="IPR006224">
    <property type="entry name" value="PsdUridine_synth_RluA-like_CS"/>
</dbReference>
<protein>
    <submittedName>
        <fullName evidence="3">RNA pseudouridine synthase</fullName>
    </submittedName>
</protein>
<dbReference type="PANTHER" id="PTHR21600:SF89">
    <property type="entry name" value="RIBOSOMAL LARGE SUBUNIT PSEUDOURIDINE SYNTHASE A"/>
    <property type="match status" value="1"/>
</dbReference>
<sequence>MSDPNIHRFTSPIEGIPLPSAFTYPFHYTPHPLVQMAAHEVQVYLRTRSDWEEELSKGKMFGVLLIQDKEGNVGYLTAFSGNLAQNNRQNGFVPPVYDLLRPDGFFKLEESEISDINRRIEALEKEETYLHLQHACQINMQTSQEALAKAKDEMKRAKLLREEKRKKGISPEEEAQLIKESQFQKAEYKRLEKRLKLQEEELKTSLSVFENQIQNLKHERKIRSAALQQKLFEQFRMLNAQGEEKDLCQIFHETPQGTPPAGAGECALPKLLQYAYQHNFHPLAMGEFWIGESPKEEIRHEGHFYPSCKNKCEPILKHMLIGLQVEPNPLAGRETKKKELEIVYEDEWLIVVNKPEGMLSTPGKLTTDSVYTRLHTLYPTATGPLIVHRLDMATSGLLLVAKTKEIHYALQKMFASRRIQKRYTAWLNGIVTTDEGIINLPICPDYDNRPYQMVHSEYGKPAVTRYKVLGRKDGKTRIAFYPLTGRTHQLRVHAAHPDGLNCPIIGDELYGKKADRLYLHASELSFEHPATGQLITFCKEAEF</sequence>
<proteinExistence type="predicted"/>
<dbReference type="RefSeq" id="WP_191762954.1">
    <property type="nucleotide sequence ID" value="NZ_JACSPP010000005.1"/>
</dbReference>
<evidence type="ECO:0000313" key="3">
    <source>
        <dbReference type="EMBL" id="MBD8039420.1"/>
    </source>
</evidence>
<feature type="coiled-coil region" evidence="1">
    <location>
        <begin position="106"/>
        <end position="219"/>
    </location>
</feature>
<dbReference type="Gene3D" id="3.30.2350.10">
    <property type="entry name" value="Pseudouridine synthase"/>
    <property type="match status" value="1"/>
</dbReference>
<dbReference type="InterPro" id="IPR020103">
    <property type="entry name" value="PsdUridine_synth_cat_dom_sf"/>
</dbReference>
<dbReference type="PROSITE" id="PS01129">
    <property type="entry name" value="PSI_RLU"/>
    <property type="match status" value="1"/>
</dbReference>
<dbReference type="PANTHER" id="PTHR21600">
    <property type="entry name" value="MITOCHONDRIAL RNA PSEUDOURIDINE SYNTHASE"/>
    <property type="match status" value="1"/>
</dbReference>
<evidence type="ECO:0000256" key="1">
    <source>
        <dbReference type="SAM" id="Coils"/>
    </source>
</evidence>
<dbReference type="InterPro" id="IPR006145">
    <property type="entry name" value="PsdUridine_synth_RsuA/RluA"/>
</dbReference>
<accession>A0ABR8Y5E0</accession>
<keyword evidence="4" id="KW-1185">Reference proteome</keyword>
<comment type="caution">
    <text evidence="3">The sequence shown here is derived from an EMBL/GenBank/DDBJ whole genome shotgun (WGS) entry which is preliminary data.</text>
</comment>
<gene>
    <name evidence="3" type="ORF">H9625_02960</name>
</gene>
<dbReference type="Proteomes" id="UP000620874">
    <property type="component" value="Unassembled WGS sequence"/>
</dbReference>
<evidence type="ECO:0000259" key="2">
    <source>
        <dbReference type="Pfam" id="PF00849"/>
    </source>
</evidence>
<feature type="domain" description="Pseudouridine synthase RsuA/RluA-like" evidence="2">
    <location>
        <begin position="349"/>
        <end position="496"/>
    </location>
</feature>
<reference evidence="3 4" key="1">
    <citation type="submission" date="2020-08" db="EMBL/GenBank/DDBJ databases">
        <title>A Genomic Blueprint of the Chicken Gut Microbiome.</title>
        <authorList>
            <person name="Gilroy R."/>
            <person name="Ravi A."/>
            <person name="Getino M."/>
            <person name="Pursley I."/>
            <person name="Horton D.L."/>
            <person name="Alikhan N.-F."/>
            <person name="Baker D."/>
            <person name="Gharbi K."/>
            <person name="Hall N."/>
            <person name="Watson M."/>
            <person name="Adriaenssens E.M."/>
            <person name="Foster-Nyarko E."/>
            <person name="Jarju S."/>
            <person name="Secka A."/>
            <person name="Antonio M."/>
            <person name="Oren A."/>
            <person name="Chaudhuri R."/>
            <person name="La Ragione R.M."/>
            <person name="Hildebrand F."/>
            <person name="Pallen M.J."/>
        </authorList>
    </citation>
    <scope>NUCLEOTIDE SEQUENCE [LARGE SCALE GENOMIC DNA]</scope>
    <source>
        <strain evidence="3 4">Sa1CVN1</strain>
    </source>
</reference>
<dbReference type="SUPFAM" id="SSF55120">
    <property type="entry name" value="Pseudouridine synthase"/>
    <property type="match status" value="1"/>
</dbReference>
<name>A0ABR8Y5E0_9BACT</name>
<dbReference type="CDD" id="cd02869">
    <property type="entry name" value="PseudoU_synth_RluA_like"/>
    <property type="match status" value="1"/>
</dbReference>
<dbReference type="Pfam" id="PF00849">
    <property type="entry name" value="PseudoU_synth_2"/>
    <property type="match status" value="1"/>
</dbReference>
<dbReference type="InterPro" id="IPR050188">
    <property type="entry name" value="RluA_PseudoU_synthase"/>
</dbReference>